<comment type="caution">
    <text evidence="1">The sequence shown here is derived from an EMBL/GenBank/DDBJ whole genome shotgun (WGS) entry which is preliminary data.</text>
</comment>
<name>A0A644WAF9_9ZZZZ</name>
<protein>
    <recommendedName>
        <fullName evidence="2">Transglutaminase-like domain-containing protein</fullName>
    </recommendedName>
</protein>
<proteinExistence type="predicted"/>
<dbReference type="EMBL" id="VSSQ01000734">
    <property type="protein sequence ID" value="MPM00497.1"/>
    <property type="molecule type" value="Genomic_DNA"/>
</dbReference>
<gene>
    <name evidence="1" type="ORF">SDC9_46723</name>
</gene>
<evidence type="ECO:0000313" key="1">
    <source>
        <dbReference type="EMBL" id="MPM00497.1"/>
    </source>
</evidence>
<reference evidence="1" key="1">
    <citation type="submission" date="2019-08" db="EMBL/GenBank/DDBJ databases">
        <authorList>
            <person name="Kucharzyk K."/>
            <person name="Murdoch R.W."/>
            <person name="Higgins S."/>
            <person name="Loffler F."/>
        </authorList>
    </citation>
    <scope>NUCLEOTIDE SEQUENCE</scope>
</reference>
<dbReference type="AlphaFoldDB" id="A0A644WAF9"/>
<organism evidence="1">
    <name type="scientific">bioreactor metagenome</name>
    <dbReference type="NCBI Taxonomy" id="1076179"/>
    <lineage>
        <taxon>unclassified sequences</taxon>
        <taxon>metagenomes</taxon>
        <taxon>ecological metagenomes</taxon>
    </lineage>
</organism>
<accession>A0A644WAF9</accession>
<evidence type="ECO:0008006" key="2">
    <source>
        <dbReference type="Google" id="ProtNLM"/>
    </source>
</evidence>
<sequence>MRGGGPIKNRLIVILLAAALVLSPGCTSMLNRERTSVESHNQFSDTGSDASVLRAENYQGLVNAVLYLVSQGAEEGIIRLYNYTGDVDTDLNGACLEVAKEDPLGAYAVDYIKSNYTRIVSYYEATVEISYRRTTEQIKSVVSVTGSSAIKDELSRALSVFSPQVVLRINYFTEDESYITGLINQTYYNTPESAFSLPQVTISLYPDSGTQRIVEIDLSYPGGDAESLLAKQAKLLAAADKLIAQVNDIPPTKQSQALFSLLRKETRYTLSDEAILNTTYAALLGGKADSEGMALALQLLYARSGIDSVIVRGTLDGELHFWNIVKTLDGMRHADATRTDGFSLTDSAMNKAGYSWDTSAYPACQEQTAISENIT</sequence>